<feature type="chain" id="PRO_5043092062" description="Transmembrane 9 superfamily member" evidence="10">
    <location>
        <begin position="21"/>
        <end position="704"/>
    </location>
</feature>
<organism evidence="11 12">
    <name type="scientific">Quercus suber</name>
    <name type="common">Cork oak</name>
    <dbReference type="NCBI Taxonomy" id="58331"/>
    <lineage>
        <taxon>Eukaryota</taxon>
        <taxon>Viridiplantae</taxon>
        <taxon>Streptophyta</taxon>
        <taxon>Embryophyta</taxon>
        <taxon>Tracheophyta</taxon>
        <taxon>Spermatophyta</taxon>
        <taxon>Magnoliopsida</taxon>
        <taxon>eudicotyledons</taxon>
        <taxon>Gunneridae</taxon>
        <taxon>Pentapetalae</taxon>
        <taxon>rosids</taxon>
        <taxon>fabids</taxon>
        <taxon>Fagales</taxon>
        <taxon>Fagaceae</taxon>
        <taxon>Quercus</taxon>
    </lineage>
</organism>
<evidence type="ECO:0000256" key="5">
    <source>
        <dbReference type="ARBA" id="ARBA00022729"/>
    </source>
</evidence>
<dbReference type="GO" id="GO:0010008">
    <property type="term" value="C:endosome membrane"/>
    <property type="evidence" value="ECO:0007669"/>
    <property type="project" value="UniProtKB-SubCell"/>
</dbReference>
<evidence type="ECO:0000313" key="12">
    <source>
        <dbReference type="Proteomes" id="UP000237347"/>
    </source>
</evidence>
<dbReference type="GO" id="GO:0072657">
    <property type="term" value="P:protein localization to membrane"/>
    <property type="evidence" value="ECO:0007669"/>
    <property type="project" value="TreeGrafter"/>
</dbReference>
<keyword evidence="5 10" id="KW-0732">Signal</keyword>
<evidence type="ECO:0000256" key="1">
    <source>
        <dbReference type="ARBA" id="ARBA00004337"/>
    </source>
</evidence>
<accession>A0AAW0M4Y5</accession>
<feature type="transmembrane region" description="Helical" evidence="10">
    <location>
        <begin position="551"/>
        <end position="568"/>
    </location>
</feature>
<dbReference type="AlphaFoldDB" id="A0AAW0M4Y5"/>
<proteinExistence type="inferred from homology"/>
<keyword evidence="8" id="KW-0333">Golgi apparatus</keyword>
<evidence type="ECO:0000256" key="10">
    <source>
        <dbReference type="RuleBase" id="RU363079"/>
    </source>
</evidence>
<feature type="transmembrane region" description="Helical" evidence="10">
    <location>
        <begin position="467"/>
        <end position="487"/>
    </location>
</feature>
<feature type="transmembrane region" description="Helical" evidence="10">
    <location>
        <begin position="494"/>
        <end position="514"/>
    </location>
</feature>
<dbReference type="InterPro" id="IPR004240">
    <property type="entry name" value="EMP70"/>
</dbReference>
<keyword evidence="4 10" id="KW-0812">Transmembrane</keyword>
<protein>
    <recommendedName>
        <fullName evidence="10">Transmembrane 9 superfamily member</fullName>
    </recommendedName>
</protein>
<sequence length="704" mass="80282">MADTGFLVLVLVALSTLAFATVWTQRNSPSTEEYKEGDYIPLFASTASPYLGDPCEAYSYFDLPFCSPGDIIPNRKKSFQELLAGDCYVNTQYELRFKMGTTRKLLCEKNLTREEVAKFRDAIANNTVYFMYYDNIHLSEYVGGDSSHEAYSYFDLPFCSPGDIIPNRKKSFQELLAGDCYVNTQYELRFKMGTTRKLLCEKNLTREEVAKFRDAIANNTVYFMYYDNIHLSEYVGGDSSQSLYPKNGDNGRSYFLINHLHFYPQYEGNKVKEIDVLGDYESAVDITEDTEIKVNFTYSVLWEEFESKREIPSRVRDYLKELFKITNRGRAILFLEQVGGANPSPYATAIAIYIWLLLLYIKIVPYLREYFDRISFVYGYVLVEATRATVVIRPRHVHSNACRCPRICILFILAYTGHLYPCNHKRLFIWLIMSYGLTSWFSGYKAASFHSSFTPLGLKECIYQTGALYSGPVFLTCLAIIALKAITTRVSLSLEIYTPAICFLSLLVTVRFLTWGGMSGHSSPQEFRINCSTIRFQSEIPNQAWYMKTPAQMFFGGFLPFICIFYMMDDIYASLYNLKVCGAFGTMLTAFIIVIIVTVLMGMGCTRYQLSVLRGGSLAIFMFAYGLYFYARASARISMNLLEFLGYNACIFYAVFLILGTIGYNASSIMFRQNIKYMLPGSGTGCSVNCGIRNCLDSKKCAFK</sequence>
<keyword evidence="6" id="KW-0967">Endosome</keyword>
<comment type="similarity">
    <text evidence="3 10">Belongs to the nonaspanin (TM9SF) (TC 9.A.2) family.</text>
</comment>
<dbReference type="EMBL" id="PKMF04000016">
    <property type="protein sequence ID" value="KAK7858975.1"/>
    <property type="molecule type" value="Genomic_DNA"/>
</dbReference>
<evidence type="ECO:0000256" key="2">
    <source>
        <dbReference type="ARBA" id="ARBA00004653"/>
    </source>
</evidence>
<evidence type="ECO:0000256" key="6">
    <source>
        <dbReference type="ARBA" id="ARBA00022753"/>
    </source>
</evidence>
<feature type="transmembrane region" description="Helical" evidence="10">
    <location>
        <begin position="612"/>
        <end position="630"/>
    </location>
</feature>
<feature type="transmembrane region" description="Helical" evidence="10">
    <location>
        <begin position="642"/>
        <end position="664"/>
    </location>
</feature>
<keyword evidence="12" id="KW-1185">Reference proteome</keyword>
<dbReference type="GO" id="GO:0000139">
    <property type="term" value="C:Golgi membrane"/>
    <property type="evidence" value="ECO:0007669"/>
    <property type="project" value="UniProtKB-SubCell"/>
</dbReference>
<evidence type="ECO:0000256" key="7">
    <source>
        <dbReference type="ARBA" id="ARBA00022989"/>
    </source>
</evidence>
<keyword evidence="9 10" id="KW-0472">Membrane</keyword>
<feature type="signal peptide" evidence="10">
    <location>
        <begin position="1"/>
        <end position="20"/>
    </location>
</feature>
<keyword evidence="7 10" id="KW-1133">Transmembrane helix</keyword>
<comment type="subcellular location">
    <subcellularLocation>
        <location evidence="1">Endosome membrane</location>
        <topology evidence="1">Multi-pass membrane protein</topology>
    </subcellularLocation>
    <subcellularLocation>
        <location evidence="2">Golgi apparatus membrane</location>
        <topology evidence="2">Multi-pass membrane protein</topology>
    </subcellularLocation>
</comment>
<name>A0AAW0M4Y5_QUESU</name>
<dbReference type="PANTHER" id="PTHR10766">
    <property type="entry name" value="TRANSMEMBRANE 9 SUPERFAMILY PROTEIN"/>
    <property type="match status" value="1"/>
</dbReference>
<dbReference type="PANTHER" id="PTHR10766:SF119">
    <property type="entry name" value="TRANSMEMBRANE 9 SUPERFAMILY MEMBER 5"/>
    <property type="match status" value="1"/>
</dbReference>
<dbReference type="Proteomes" id="UP000237347">
    <property type="component" value="Unassembled WGS sequence"/>
</dbReference>
<evidence type="ECO:0000256" key="4">
    <source>
        <dbReference type="ARBA" id="ARBA00022692"/>
    </source>
</evidence>
<feature type="transmembrane region" description="Helical" evidence="10">
    <location>
        <begin position="427"/>
        <end position="447"/>
    </location>
</feature>
<evidence type="ECO:0000256" key="8">
    <source>
        <dbReference type="ARBA" id="ARBA00023034"/>
    </source>
</evidence>
<feature type="transmembrane region" description="Helical" evidence="10">
    <location>
        <begin position="580"/>
        <end position="600"/>
    </location>
</feature>
<comment type="caution">
    <text evidence="11">The sequence shown here is derived from an EMBL/GenBank/DDBJ whole genome shotgun (WGS) entry which is preliminary data.</text>
</comment>
<dbReference type="Pfam" id="PF02990">
    <property type="entry name" value="EMP70"/>
    <property type="match status" value="3"/>
</dbReference>
<evidence type="ECO:0000256" key="3">
    <source>
        <dbReference type="ARBA" id="ARBA00005227"/>
    </source>
</evidence>
<evidence type="ECO:0000313" key="11">
    <source>
        <dbReference type="EMBL" id="KAK7858975.1"/>
    </source>
</evidence>
<evidence type="ECO:0000256" key="9">
    <source>
        <dbReference type="ARBA" id="ARBA00023136"/>
    </source>
</evidence>
<reference evidence="11 12" key="1">
    <citation type="journal article" date="2018" name="Sci. Data">
        <title>The draft genome sequence of cork oak.</title>
        <authorList>
            <person name="Ramos A.M."/>
            <person name="Usie A."/>
            <person name="Barbosa P."/>
            <person name="Barros P.M."/>
            <person name="Capote T."/>
            <person name="Chaves I."/>
            <person name="Simoes F."/>
            <person name="Abreu I."/>
            <person name="Carrasquinho I."/>
            <person name="Faro C."/>
            <person name="Guimaraes J.B."/>
            <person name="Mendonca D."/>
            <person name="Nobrega F."/>
            <person name="Rodrigues L."/>
            <person name="Saibo N.J.M."/>
            <person name="Varela M.C."/>
            <person name="Egas C."/>
            <person name="Matos J."/>
            <person name="Miguel C.M."/>
            <person name="Oliveira M.M."/>
            <person name="Ricardo C.P."/>
            <person name="Goncalves S."/>
        </authorList>
    </citation>
    <scope>NUCLEOTIDE SEQUENCE [LARGE SCALE GENOMIC DNA]</scope>
    <source>
        <strain evidence="12">cv. HL8</strain>
    </source>
</reference>
<feature type="transmembrane region" description="Helical" evidence="10">
    <location>
        <begin position="346"/>
        <end position="367"/>
    </location>
</feature>
<gene>
    <name evidence="11" type="primary">TMN5_4</name>
    <name evidence="11" type="ORF">CFP56_009582</name>
</gene>